<dbReference type="EMBL" id="CAKXZS010000089">
    <property type="protein sequence ID" value="CAH2408243.1"/>
    <property type="molecule type" value="Genomic_DNA"/>
</dbReference>
<gene>
    <name evidence="1" type="ORF">MES4922_90151</name>
</gene>
<proteinExistence type="predicted"/>
<sequence>MAEPLTIAEIVEFPVWDTLGMKASCAIQPAPTTAYRIFLNCSSGWDYSRHAFSTATP</sequence>
<evidence type="ECO:0000313" key="2">
    <source>
        <dbReference type="Proteomes" id="UP001152604"/>
    </source>
</evidence>
<accession>A0ABM9EFV9</accession>
<evidence type="ECO:0000313" key="1">
    <source>
        <dbReference type="EMBL" id="CAH2408243.1"/>
    </source>
</evidence>
<dbReference type="Proteomes" id="UP001152604">
    <property type="component" value="Unassembled WGS sequence"/>
</dbReference>
<organism evidence="1 2">
    <name type="scientific">Mesorhizobium ventifaucium</name>
    <dbReference type="NCBI Taxonomy" id="666020"/>
    <lineage>
        <taxon>Bacteria</taxon>
        <taxon>Pseudomonadati</taxon>
        <taxon>Pseudomonadota</taxon>
        <taxon>Alphaproteobacteria</taxon>
        <taxon>Hyphomicrobiales</taxon>
        <taxon>Phyllobacteriaceae</taxon>
        <taxon>Mesorhizobium</taxon>
    </lineage>
</organism>
<protein>
    <submittedName>
        <fullName evidence="1">Uncharacterized protein</fullName>
    </submittedName>
</protein>
<comment type="caution">
    <text evidence="1">The sequence shown here is derived from an EMBL/GenBank/DDBJ whole genome shotgun (WGS) entry which is preliminary data.</text>
</comment>
<keyword evidence="2" id="KW-1185">Reference proteome</keyword>
<name>A0ABM9EFV9_9HYPH</name>
<reference evidence="1" key="1">
    <citation type="submission" date="2022-03" db="EMBL/GenBank/DDBJ databases">
        <authorList>
            <person name="Brunel B."/>
        </authorList>
    </citation>
    <scope>NUCLEOTIDE SEQUENCE</scope>
    <source>
        <strain evidence="1">STM4922sample</strain>
    </source>
</reference>